<keyword evidence="3" id="KW-1185">Reference proteome</keyword>
<evidence type="ECO:0000256" key="1">
    <source>
        <dbReference type="SAM" id="Phobius"/>
    </source>
</evidence>
<sequence length="194" mass="22459">MKFAYIFFLKDNDVTIDFNGYTSLSSLLWVLGNEFSTITIGAIIWVSASYHSKNSLSKKVFRIISVFTIASGFYFVCWTFLDSIFFTEMVEIVGSITMATIGTILYIGFISFLSKEINNVRELRTTIVDFFVELNNVHIWGFRKNFKKLELLDDYNIGQSLRKQINAELKIEREQIMENLDKSLQEKASKVSFK</sequence>
<feature type="transmembrane region" description="Helical" evidence="1">
    <location>
        <begin position="60"/>
        <end position="81"/>
    </location>
</feature>
<gene>
    <name evidence="2" type="ORF">DKG77_13420</name>
</gene>
<dbReference type="RefSeq" id="WP_109663921.1">
    <property type="nucleotide sequence ID" value="NZ_QGEG01000003.1"/>
</dbReference>
<keyword evidence="1" id="KW-0472">Membrane</keyword>
<proteinExistence type="predicted"/>
<keyword evidence="1" id="KW-1133">Transmembrane helix</keyword>
<protein>
    <submittedName>
        <fullName evidence="2">Uncharacterized protein</fullName>
    </submittedName>
</protein>
<name>A0A316KXG3_9FLAO</name>
<keyword evidence="1" id="KW-0812">Transmembrane</keyword>
<comment type="caution">
    <text evidence="2">The sequence shown here is derived from an EMBL/GenBank/DDBJ whole genome shotgun (WGS) entry which is preliminary data.</text>
</comment>
<dbReference type="AlphaFoldDB" id="A0A316KXG3"/>
<reference evidence="2 3" key="1">
    <citation type="submission" date="2018-05" db="EMBL/GenBank/DDBJ databases">
        <title>Complete genome sequence of Flagellimonas aquimarina ECD12 isolated from seaweed Ecklonia cava.</title>
        <authorList>
            <person name="Choi S."/>
            <person name="Seong C."/>
        </authorList>
    </citation>
    <scope>NUCLEOTIDE SEQUENCE [LARGE SCALE GENOMIC DNA]</scope>
    <source>
        <strain evidence="2 3">ECD12</strain>
    </source>
</reference>
<feature type="transmembrane region" description="Helical" evidence="1">
    <location>
        <begin position="93"/>
        <end position="114"/>
    </location>
</feature>
<dbReference type="Proteomes" id="UP000245762">
    <property type="component" value="Unassembled WGS sequence"/>
</dbReference>
<evidence type="ECO:0000313" key="3">
    <source>
        <dbReference type="Proteomes" id="UP000245762"/>
    </source>
</evidence>
<feature type="transmembrane region" description="Helical" evidence="1">
    <location>
        <begin position="27"/>
        <end position="48"/>
    </location>
</feature>
<evidence type="ECO:0000313" key="2">
    <source>
        <dbReference type="EMBL" id="PWL37768.1"/>
    </source>
</evidence>
<organism evidence="2 3">
    <name type="scientific">Flagellimonas aquimarina</name>
    <dbReference type="NCBI Taxonomy" id="2201895"/>
    <lineage>
        <taxon>Bacteria</taxon>
        <taxon>Pseudomonadati</taxon>
        <taxon>Bacteroidota</taxon>
        <taxon>Flavobacteriia</taxon>
        <taxon>Flavobacteriales</taxon>
        <taxon>Flavobacteriaceae</taxon>
        <taxon>Flagellimonas</taxon>
    </lineage>
</organism>
<accession>A0A316KXG3</accession>
<dbReference type="EMBL" id="QGEG01000003">
    <property type="protein sequence ID" value="PWL37768.1"/>
    <property type="molecule type" value="Genomic_DNA"/>
</dbReference>